<comment type="catalytic activity">
    <reaction evidence="1">
        <text>S-ubiquitinyl-[E2 ubiquitin-conjugating enzyme]-L-cysteine + [acceptor protein]-L-lysine = [E2 ubiquitin-conjugating enzyme]-L-cysteine + N(6)-ubiquitinyl-[acceptor protein]-L-lysine.</text>
        <dbReference type="EC" id="2.3.2.26"/>
    </reaction>
</comment>
<evidence type="ECO:0000259" key="9">
    <source>
        <dbReference type="PROSITE" id="PS50237"/>
    </source>
</evidence>
<accession>A0A183IUA2</accession>
<dbReference type="InterPro" id="IPR036020">
    <property type="entry name" value="WW_dom_sf"/>
</dbReference>
<keyword evidence="6 7" id="KW-0833">Ubl conjugation pathway</keyword>
<dbReference type="InterPro" id="IPR035983">
    <property type="entry name" value="Hect_E3_ubiquitin_ligase"/>
</dbReference>
<dbReference type="FunFam" id="3.90.1750.10:FF:000079">
    <property type="entry name" value="E3 ubiquitin-protein ligase"/>
    <property type="match status" value="1"/>
</dbReference>
<dbReference type="Gene3D" id="2.20.70.10">
    <property type="match status" value="1"/>
</dbReference>
<dbReference type="SUPFAM" id="SSF56204">
    <property type="entry name" value="Hect, E3 ligase catalytic domain"/>
    <property type="match status" value="1"/>
</dbReference>
<dbReference type="GO" id="GO:0016567">
    <property type="term" value="P:protein ubiquitination"/>
    <property type="evidence" value="ECO:0007669"/>
    <property type="project" value="UniProtKB-UniPathway"/>
</dbReference>
<dbReference type="Gene3D" id="3.90.1750.10">
    <property type="entry name" value="Hect, E3 ligase catalytic domains"/>
    <property type="match status" value="1"/>
</dbReference>
<dbReference type="SMART" id="SM00119">
    <property type="entry name" value="HECTc"/>
    <property type="match status" value="1"/>
</dbReference>
<organism evidence="10">
    <name type="scientific">Soboliphyme baturini</name>
    <dbReference type="NCBI Taxonomy" id="241478"/>
    <lineage>
        <taxon>Eukaryota</taxon>
        <taxon>Metazoa</taxon>
        <taxon>Ecdysozoa</taxon>
        <taxon>Nematoda</taxon>
        <taxon>Enoplea</taxon>
        <taxon>Dorylaimia</taxon>
        <taxon>Dioctophymatida</taxon>
        <taxon>Dioctophymatoidea</taxon>
        <taxon>Soboliphymatidae</taxon>
        <taxon>Soboliphyme</taxon>
    </lineage>
</organism>
<dbReference type="Gene3D" id="3.30.2410.10">
    <property type="entry name" value="Hect, E3 ligase catalytic domain"/>
    <property type="match status" value="1"/>
</dbReference>
<dbReference type="FunFam" id="3.30.2410.10:FF:000002">
    <property type="entry name" value="E3 ubiquitin-protein ligase HECW2"/>
    <property type="match status" value="1"/>
</dbReference>
<evidence type="ECO:0000256" key="6">
    <source>
        <dbReference type="ARBA" id="ARBA00022786"/>
    </source>
</evidence>
<dbReference type="CDD" id="cd00201">
    <property type="entry name" value="WW"/>
    <property type="match status" value="2"/>
</dbReference>
<dbReference type="CDD" id="cd00078">
    <property type="entry name" value="HECTc"/>
    <property type="match status" value="1"/>
</dbReference>
<reference evidence="10" key="1">
    <citation type="submission" date="2016-06" db="UniProtKB">
        <authorList>
            <consortium name="WormBaseParasite"/>
        </authorList>
    </citation>
    <scope>IDENTIFICATION</scope>
</reference>
<sequence length="398" mass="46572">LFTHLEKRIDPVSGRVYYVNHINRTTQWEHPLLPSVPGIMEQPLPTGWEIGLTEDGLPFFIDHNTRMTTYNDPRTGKPLETLSLFGKSVNSFSWKISQFKYLCLSNSMPNHVKIVISRSNLFEDSFAEIMRKNPIDLRRRLYIQFRGEEGLDYGGLAREWFFLLSHDVLNPMYCLFEYAGKNKYSLQINPASFVNPDHLKYFTFIGRFIAMTHELKPNGASIRVCEANKEEYINLMTEWRLNRGVEEQTKAFFAGFNSVFPLEWLQYFDERELELLLCGMQEIDVEDWQRNTIYRGYNSSSKQIQWFWQFTSTLDSVKRARLLQFVTGTCRVPVGGFAELMGSNGLQLFCIEKTGKENWLPRSHTCFNRLDLPPYRSYEQLAEKLKRAIEETEGFGTE</sequence>
<dbReference type="SUPFAM" id="SSF51045">
    <property type="entry name" value="WW domain"/>
    <property type="match status" value="2"/>
</dbReference>
<name>A0A183IUA2_9BILA</name>
<evidence type="ECO:0000256" key="7">
    <source>
        <dbReference type="PROSITE-ProRule" id="PRU00104"/>
    </source>
</evidence>
<dbReference type="WBParaSite" id="SBAD_0000746601-mRNA-1">
    <property type="protein sequence ID" value="SBAD_0000746601-mRNA-1"/>
    <property type="gene ID" value="SBAD_0000746601"/>
</dbReference>
<evidence type="ECO:0000256" key="5">
    <source>
        <dbReference type="ARBA" id="ARBA00022737"/>
    </source>
</evidence>
<evidence type="ECO:0000313" key="10">
    <source>
        <dbReference type="WBParaSite" id="SBAD_0000746601-mRNA-1"/>
    </source>
</evidence>
<dbReference type="GO" id="GO:0005737">
    <property type="term" value="C:cytoplasm"/>
    <property type="evidence" value="ECO:0007669"/>
    <property type="project" value="TreeGrafter"/>
</dbReference>
<keyword evidence="5" id="KW-0677">Repeat</keyword>
<evidence type="ECO:0000256" key="3">
    <source>
        <dbReference type="ARBA" id="ARBA00012485"/>
    </source>
</evidence>
<protein>
    <recommendedName>
        <fullName evidence="3">HECT-type E3 ubiquitin transferase</fullName>
        <ecNumber evidence="3">2.3.2.26</ecNumber>
    </recommendedName>
</protein>
<dbReference type="GO" id="GO:0061630">
    <property type="term" value="F:ubiquitin protein ligase activity"/>
    <property type="evidence" value="ECO:0007669"/>
    <property type="project" value="UniProtKB-EC"/>
</dbReference>
<dbReference type="GO" id="GO:0043161">
    <property type="term" value="P:proteasome-mediated ubiquitin-dependent protein catabolic process"/>
    <property type="evidence" value="ECO:0007669"/>
    <property type="project" value="TreeGrafter"/>
</dbReference>
<dbReference type="InterPro" id="IPR000569">
    <property type="entry name" value="HECT_dom"/>
</dbReference>
<evidence type="ECO:0000259" key="8">
    <source>
        <dbReference type="PROSITE" id="PS50020"/>
    </source>
</evidence>
<feature type="domain" description="WW" evidence="8">
    <location>
        <begin position="13"/>
        <end position="33"/>
    </location>
</feature>
<feature type="active site" description="Glycyl thioester intermediate" evidence="7">
    <location>
        <position position="366"/>
    </location>
</feature>
<dbReference type="InterPro" id="IPR001202">
    <property type="entry name" value="WW_dom"/>
</dbReference>
<dbReference type="Pfam" id="PF00632">
    <property type="entry name" value="HECT"/>
    <property type="match status" value="1"/>
</dbReference>
<evidence type="ECO:0000256" key="1">
    <source>
        <dbReference type="ARBA" id="ARBA00000885"/>
    </source>
</evidence>
<evidence type="ECO:0000256" key="2">
    <source>
        <dbReference type="ARBA" id="ARBA00004906"/>
    </source>
</evidence>
<dbReference type="Pfam" id="PF00397">
    <property type="entry name" value="WW"/>
    <property type="match status" value="2"/>
</dbReference>
<evidence type="ECO:0000256" key="4">
    <source>
        <dbReference type="ARBA" id="ARBA00022679"/>
    </source>
</evidence>
<dbReference type="InterPro" id="IPR050409">
    <property type="entry name" value="E3_ubiq-protein_ligase"/>
</dbReference>
<dbReference type="PANTHER" id="PTHR11254:SF429">
    <property type="entry name" value="E3 UBIQUITIN-PROTEIN LIGASE SU(DX)"/>
    <property type="match status" value="1"/>
</dbReference>
<dbReference type="PROSITE" id="PS50020">
    <property type="entry name" value="WW_DOMAIN_2"/>
    <property type="match status" value="2"/>
</dbReference>
<feature type="domain" description="HECT" evidence="9">
    <location>
        <begin position="133"/>
        <end position="398"/>
    </location>
</feature>
<feature type="domain" description="WW" evidence="8">
    <location>
        <begin position="42"/>
        <end position="75"/>
    </location>
</feature>
<dbReference type="PROSITE" id="PS50237">
    <property type="entry name" value="HECT"/>
    <property type="match status" value="1"/>
</dbReference>
<proteinExistence type="predicted"/>
<comment type="pathway">
    <text evidence="2">Protein modification; protein ubiquitination.</text>
</comment>
<dbReference type="UniPathway" id="UPA00143"/>
<dbReference type="PANTHER" id="PTHR11254">
    <property type="entry name" value="HECT DOMAIN UBIQUITIN-PROTEIN LIGASE"/>
    <property type="match status" value="1"/>
</dbReference>
<keyword evidence="4" id="KW-0808">Transferase</keyword>
<dbReference type="EC" id="2.3.2.26" evidence="3"/>
<dbReference type="PROSITE" id="PS01159">
    <property type="entry name" value="WW_DOMAIN_1"/>
    <property type="match status" value="1"/>
</dbReference>
<dbReference type="AlphaFoldDB" id="A0A183IUA2"/>
<dbReference type="SMART" id="SM00456">
    <property type="entry name" value="WW"/>
    <property type="match status" value="2"/>
</dbReference>